<accession>A0A150PFE4</accession>
<evidence type="ECO:0000313" key="3">
    <source>
        <dbReference type="Proteomes" id="UP000075420"/>
    </source>
</evidence>
<evidence type="ECO:0000313" key="2">
    <source>
        <dbReference type="EMBL" id="KYF54385.1"/>
    </source>
</evidence>
<comment type="caution">
    <text evidence="2">The sequence shown here is derived from an EMBL/GenBank/DDBJ whole genome shotgun (WGS) entry which is preliminary data.</text>
</comment>
<evidence type="ECO:0000256" key="1">
    <source>
        <dbReference type="SAM" id="MobiDB-lite"/>
    </source>
</evidence>
<protein>
    <submittedName>
        <fullName evidence="2">Uncharacterized protein</fullName>
    </submittedName>
</protein>
<dbReference type="AlphaFoldDB" id="A0A150PFE4"/>
<gene>
    <name evidence="2" type="ORF">BE08_10215</name>
</gene>
<dbReference type="Proteomes" id="UP000075420">
    <property type="component" value="Unassembled WGS sequence"/>
</dbReference>
<sequence length="108" mass="11799">MTGAEIAGETQHAAVCHEPDPARASGRARLTTQELVEQLIEQGRMQGWALAIIDLYEARFGPMPPALRAVVEAMRDLSTLERWNRLAATGTREEVHDAFSSNSAGRSP</sequence>
<dbReference type="EMBL" id="JELY01001860">
    <property type="protein sequence ID" value="KYF54385.1"/>
    <property type="molecule type" value="Genomic_DNA"/>
</dbReference>
<proteinExistence type="predicted"/>
<name>A0A150PFE4_SORCE</name>
<feature type="region of interest" description="Disordered" evidence="1">
    <location>
        <begin position="1"/>
        <end position="26"/>
    </location>
</feature>
<reference evidence="2 3" key="1">
    <citation type="submission" date="2014-02" db="EMBL/GenBank/DDBJ databases">
        <title>The small core and large imbalanced accessory genome model reveals a collaborative survival strategy of Sorangium cellulosum strains in nature.</title>
        <authorList>
            <person name="Han K."/>
            <person name="Peng R."/>
            <person name="Blom J."/>
            <person name="Li Y.-Z."/>
        </authorList>
    </citation>
    <scope>NUCLEOTIDE SEQUENCE [LARGE SCALE GENOMIC DNA]</scope>
    <source>
        <strain evidence="2 3">So0157-25</strain>
    </source>
</reference>
<organism evidence="2 3">
    <name type="scientific">Sorangium cellulosum</name>
    <name type="common">Polyangium cellulosum</name>
    <dbReference type="NCBI Taxonomy" id="56"/>
    <lineage>
        <taxon>Bacteria</taxon>
        <taxon>Pseudomonadati</taxon>
        <taxon>Myxococcota</taxon>
        <taxon>Polyangia</taxon>
        <taxon>Polyangiales</taxon>
        <taxon>Polyangiaceae</taxon>
        <taxon>Sorangium</taxon>
    </lineage>
</organism>